<dbReference type="Gene3D" id="1.25.40.390">
    <property type="match status" value="1"/>
</dbReference>
<dbReference type="Proteomes" id="UP000032361">
    <property type="component" value="Unassembled WGS sequence"/>
</dbReference>
<comment type="caution">
    <text evidence="2">The sequence shown here is derived from an EMBL/GenBank/DDBJ whole genome shotgun (WGS) entry which is preliminary data.</text>
</comment>
<name>A0A0D7W4F2_9FLAO</name>
<organism evidence="2 3">
    <name type="scientific">Neotamlana nanhaiensis</name>
    <dbReference type="NCBI Taxonomy" id="1382798"/>
    <lineage>
        <taxon>Bacteria</taxon>
        <taxon>Pseudomonadati</taxon>
        <taxon>Bacteroidota</taxon>
        <taxon>Flavobacteriia</taxon>
        <taxon>Flavobacteriales</taxon>
        <taxon>Flavobacteriaceae</taxon>
        <taxon>Neotamlana</taxon>
    </lineage>
</organism>
<accession>A0A0D7W4F2</accession>
<sequence>MKNKIKNILLLVLLTTGIYSCEDYLDVNTPSSAQTEEALDMKDIIGPVMFNTVYAFYYAELSYGNYTQYFGSYGYGAAGLTSTSSTWSNIYTEALPNIEVLKTKADEQGAVHYKAVVKILEAVNLSLAVECWGDVPYSEAGDAFTFPYPKLDDGETVYAQALSILNEAISDLEGADNSQILMGAEDLFYDGDFDQWLRAAYTFKARMQLKLINTGGATASDVLASINNGFTSNSDNIMLEFPEGEINPFYSTNILARNTSNFYRAPNDQIVSMMNGTTYPFESGVVEIDPRLPEFFENEGEPGDPWRGFMNGGTGESSDGEDGNTFYKDGGYHTSATAPLILMTYAEAMFIKAEAEFLANGGTTTSSGISTAGYNAYLAGIEASMDEIGVSGTDYLADTAVAVGEAGLMLNHIMKEKYIANFHNVETYNDMRRYDFSSDVFKDLALRLEEDSESEYVGQWFRRSIYPSTETNSNENITYDETTSITNIWLFE</sequence>
<dbReference type="OrthoDB" id="725917at2"/>
<reference evidence="2 3" key="1">
    <citation type="journal article" date="2015" name="Antonie Van Leeuwenhoek">
        <title>Tamlana nanhaiensis sp. nov., isolated from surface seawater collected from the South China Sea.</title>
        <authorList>
            <person name="Liu X."/>
            <person name="Lai Q."/>
            <person name="Du Y."/>
            <person name="Li G."/>
            <person name="Sun F."/>
            <person name="Shao Z."/>
        </authorList>
    </citation>
    <scope>NUCLEOTIDE SEQUENCE [LARGE SCALE GENOMIC DNA]</scope>
    <source>
        <strain evidence="2 3">FHC16</strain>
    </source>
</reference>
<proteinExistence type="predicted"/>
<gene>
    <name evidence="2" type="ORF">PK35_04530</name>
</gene>
<dbReference type="PROSITE" id="PS51257">
    <property type="entry name" value="PROKAR_LIPOPROTEIN"/>
    <property type="match status" value="1"/>
</dbReference>
<dbReference type="SUPFAM" id="SSF48452">
    <property type="entry name" value="TPR-like"/>
    <property type="match status" value="1"/>
</dbReference>
<dbReference type="AlphaFoldDB" id="A0A0D7W4F2"/>
<evidence type="ECO:0000313" key="2">
    <source>
        <dbReference type="EMBL" id="KJD34005.1"/>
    </source>
</evidence>
<dbReference type="PATRIC" id="fig|1382798.3.peg.2083"/>
<evidence type="ECO:0000313" key="3">
    <source>
        <dbReference type="Proteomes" id="UP000032361"/>
    </source>
</evidence>
<dbReference type="InterPro" id="IPR041662">
    <property type="entry name" value="SusD-like_2"/>
</dbReference>
<dbReference type="RefSeq" id="WP_044625495.1">
    <property type="nucleotide sequence ID" value="NZ_JTDV01000002.1"/>
</dbReference>
<keyword evidence="3" id="KW-1185">Reference proteome</keyword>
<dbReference type="EMBL" id="JTDV01000002">
    <property type="protein sequence ID" value="KJD34005.1"/>
    <property type="molecule type" value="Genomic_DNA"/>
</dbReference>
<dbReference type="Pfam" id="PF12771">
    <property type="entry name" value="SusD-like_2"/>
    <property type="match status" value="1"/>
</dbReference>
<dbReference type="STRING" id="1382798.PK35_04530"/>
<protein>
    <submittedName>
        <fullName evidence="2">Uncharacterized protein</fullName>
    </submittedName>
</protein>
<evidence type="ECO:0000256" key="1">
    <source>
        <dbReference type="SAM" id="MobiDB-lite"/>
    </source>
</evidence>
<dbReference type="InterPro" id="IPR011990">
    <property type="entry name" value="TPR-like_helical_dom_sf"/>
</dbReference>
<feature type="region of interest" description="Disordered" evidence="1">
    <location>
        <begin position="299"/>
        <end position="324"/>
    </location>
</feature>